<comment type="caution">
    <text evidence="2">The sequence shown here is derived from an EMBL/GenBank/DDBJ whole genome shotgun (WGS) entry which is preliminary data.</text>
</comment>
<evidence type="ECO:0000313" key="3">
    <source>
        <dbReference type="Proteomes" id="UP000266260"/>
    </source>
</evidence>
<name>A0A398DDF0_9BACT</name>
<dbReference type="AlphaFoldDB" id="A0A398DDF0"/>
<organism evidence="2 3">
    <name type="scientific">Candidatus Cryosericum odellii</name>
    <dbReference type="NCBI Taxonomy" id="2290917"/>
    <lineage>
        <taxon>Bacteria</taxon>
        <taxon>Pseudomonadati</taxon>
        <taxon>Caldisericota/Cryosericota group</taxon>
        <taxon>Candidatus Cryosericota</taxon>
        <taxon>Candidatus Cryosericia</taxon>
        <taxon>Candidatus Cryosericales</taxon>
        <taxon>Candidatus Cryosericaceae</taxon>
        <taxon>Candidatus Cryosericum</taxon>
    </lineage>
</organism>
<evidence type="ECO:0000313" key="2">
    <source>
        <dbReference type="EMBL" id="RIE09251.1"/>
    </source>
</evidence>
<dbReference type="Proteomes" id="UP000266260">
    <property type="component" value="Unassembled WGS sequence"/>
</dbReference>
<reference evidence="2 3" key="1">
    <citation type="submission" date="2018-09" db="EMBL/GenBank/DDBJ databases">
        <title>Discovery and Ecogenomic Context for Candidatus Cryosericales, a Global Caldiserica Order Active in Thawing Permafrost.</title>
        <authorList>
            <person name="Martinez M.A."/>
            <person name="Woodcroft B.J."/>
            <person name="Ignacio Espinoza J.C."/>
            <person name="Zayed A."/>
            <person name="Singleton C.M."/>
            <person name="Boyd J."/>
            <person name="Li Y.-F."/>
            <person name="Purvine S."/>
            <person name="Maughan H."/>
            <person name="Hodgkins S.B."/>
            <person name="Anderson D."/>
            <person name="Sederholm M."/>
            <person name="Temperton B."/>
            <person name="Saleska S.R."/>
            <person name="Tyson G.W."/>
            <person name="Rich V.I."/>
        </authorList>
    </citation>
    <scope>NUCLEOTIDE SEQUENCE [LARGE SCALE GENOMIC DNA]</scope>
    <source>
        <strain evidence="2 3">SMC6</strain>
    </source>
</reference>
<dbReference type="EMBL" id="QXIT01000055">
    <property type="protein sequence ID" value="RIE09251.1"/>
    <property type="molecule type" value="Genomic_DNA"/>
</dbReference>
<evidence type="ECO:0000256" key="1">
    <source>
        <dbReference type="SAM" id="Phobius"/>
    </source>
</evidence>
<keyword evidence="3" id="KW-1185">Reference proteome</keyword>
<sequence>MNSPRLVRLVGIGIVLLLVVAAGGYSLYRARVASSRDKVDANAIRQVVGEFGARLRNIPTYPLHDLEDLAAKEGIGVRTINGIKVFHTKDGRDLEMSTTSDGSDCVVDHGEVMLLKSALQWQLNLPITGEIASSAEDASEQYLSTKQAVDANLKELITGRLYQTFVQDPATIPGRSAYGEWPDEIRIDSIQKVDDTSYSVSATIIFVTSVQTARDRGTTWNKAVTLALKKVNGTWLIDDVTGGPKA</sequence>
<accession>A0A398DDF0</accession>
<gene>
    <name evidence="2" type="ORF">SMC6_03075</name>
</gene>
<keyword evidence="1" id="KW-0472">Membrane</keyword>
<protein>
    <submittedName>
        <fullName evidence="2">Uncharacterized protein</fullName>
    </submittedName>
</protein>
<keyword evidence="1" id="KW-1133">Transmembrane helix</keyword>
<dbReference type="RefSeq" id="WP_119175487.1">
    <property type="nucleotide sequence ID" value="NZ_QXIT01000055.1"/>
</dbReference>
<feature type="transmembrane region" description="Helical" evidence="1">
    <location>
        <begin position="6"/>
        <end position="28"/>
    </location>
</feature>
<keyword evidence="1" id="KW-0812">Transmembrane</keyword>
<proteinExistence type="predicted"/>